<feature type="domain" description="F-box" evidence="9">
    <location>
        <begin position="213"/>
        <end position="259"/>
    </location>
</feature>
<dbReference type="InterPro" id="IPR009003">
    <property type="entry name" value="Peptidase_S1_PA"/>
</dbReference>
<evidence type="ECO:0000256" key="3">
    <source>
        <dbReference type="ARBA" id="ARBA00022786"/>
    </source>
</evidence>
<dbReference type="InterPro" id="IPR006553">
    <property type="entry name" value="Leu-rich_rpt_Cys-con_subtyp"/>
</dbReference>
<keyword evidence="6" id="KW-1015">Disulfide bond</keyword>
<dbReference type="FunFam" id="2.40.10.10:FF:000024">
    <property type="entry name" value="Serine protease 53"/>
    <property type="match status" value="1"/>
</dbReference>
<dbReference type="SUPFAM" id="SSF81383">
    <property type="entry name" value="F-box domain"/>
    <property type="match status" value="1"/>
</dbReference>
<dbReference type="Gene3D" id="3.80.10.10">
    <property type="entry name" value="Ribonuclease Inhibitor"/>
    <property type="match status" value="2"/>
</dbReference>
<evidence type="ECO:0000256" key="1">
    <source>
        <dbReference type="ARBA" id="ARBA00022670"/>
    </source>
</evidence>
<keyword evidence="1 8" id="KW-0645">Protease</keyword>
<keyword evidence="12" id="KW-1185">Reference proteome</keyword>
<dbReference type="PROSITE" id="PS50181">
    <property type="entry name" value="FBOX"/>
    <property type="match status" value="1"/>
</dbReference>
<dbReference type="PANTHER" id="PTHR24253:SF144">
    <property type="entry name" value="CHYMOTRYPSIN-LIKE PROTEASE CTRL-1-RELATED"/>
    <property type="match status" value="1"/>
</dbReference>
<protein>
    <recommendedName>
        <fullName evidence="13">F-box domain-containing protein</fullName>
    </recommendedName>
</protein>
<dbReference type="GO" id="GO:0004252">
    <property type="term" value="F:serine-type endopeptidase activity"/>
    <property type="evidence" value="ECO:0007669"/>
    <property type="project" value="InterPro"/>
</dbReference>
<evidence type="ECO:0000259" key="9">
    <source>
        <dbReference type="PROSITE" id="PS50181"/>
    </source>
</evidence>
<dbReference type="InterPro" id="IPR001314">
    <property type="entry name" value="Peptidase_S1A"/>
</dbReference>
<dbReference type="InterPro" id="IPR001810">
    <property type="entry name" value="F-box_dom"/>
</dbReference>
<dbReference type="InterPro" id="IPR001254">
    <property type="entry name" value="Trypsin_dom"/>
</dbReference>
<feature type="non-terminal residue" evidence="11">
    <location>
        <position position="1215"/>
    </location>
</feature>
<dbReference type="SMART" id="SM00020">
    <property type="entry name" value="Tryp_SPc"/>
    <property type="match status" value="1"/>
</dbReference>
<dbReference type="SUPFAM" id="SSF50494">
    <property type="entry name" value="Trypsin-like serine proteases"/>
    <property type="match status" value="3"/>
</dbReference>
<dbReference type="SMART" id="SM00256">
    <property type="entry name" value="FBOX"/>
    <property type="match status" value="1"/>
</dbReference>
<dbReference type="PROSITE" id="PS50240">
    <property type="entry name" value="TRYPSIN_DOM"/>
    <property type="match status" value="2"/>
</dbReference>
<dbReference type="Pfam" id="PF12937">
    <property type="entry name" value="F-box-like"/>
    <property type="match status" value="1"/>
</dbReference>
<keyword evidence="3" id="KW-0833">Ubl conjugation pathway</keyword>
<dbReference type="GO" id="GO:0006508">
    <property type="term" value="P:proteolysis"/>
    <property type="evidence" value="ECO:0007669"/>
    <property type="project" value="UniProtKB-KW"/>
</dbReference>
<accession>A0A553Q0J1</accession>
<dbReference type="EMBL" id="SRMA01026473">
    <property type="protein sequence ID" value="TRY83443.1"/>
    <property type="molecule type" value="Genomic_DNA"/>
</dbReference>
<dbReference type="InterPro" id="IPR033116">
    <property type="entry name" value="TRYPSIN_SER"/>
</dbReference>
<evidence type="ECO:0008006" key="13">
    <source>
        <dbReference type="Google" id="ProtNLM"/>
    </source>
</evidence>
<reference evidence="11 12" key="1">
    <citation type="journal article" date="2019" name="Sci. Data">
        <title>Hybrid genome assembly and annotation of Danionella translucida.</title>
        <authorList>
            <person name="Kadobianskyi M."/>
            <person name="Schulze L."/>
            <person name="Schuelke M."/>
            <person name="Judkewitz B."/>
        </authorList>
    </citation>
    <scope>NUCLEOTIDE SEQUENCE [LARGE SCALE GENOMIC DNA]</scope>
    <source>
        <strain evidence="11 12">Bolton</strain>
    </source>
</reference>
<dbReference type="PRINTS" id="PR00722">
    <property type="entry name" value="CHYMOTRYPSIN"/>
</dbReference>
<dbReference type="CDD" id="cd22977">
    <property type="entry name" value="DD_FBXL13"/>
    <property type="match status" value="1"/>
</dbReference>
<dbReference type="InterPro" id="IPR057207">
    <property type="entry name" value="FBXL15_LRR"/>
</dbReference>
<proteinExistence type="predicted"/>
<evidence type="ECO:0000256" key="4">
    <source>
        <dbReference type="ARBA" id="ARBA00022801"/>
    </source>
</evidence>
<dbReference type="PANTHER" id="PTHR24253">
    <property type="entry name" value="TRANSMEMBRANE PROTEASE SERINE"/>
    <property type="match status" value="1"/>
</dbReference>
<organism evidence="11 12">
    <name type="scientific">Danionella cerebrum</name>
    <dbReference type="NCBI Taxonomy" id="2873325"/>
    <lineage>
        <taxon>Eukaryota</taxon>
        <taxon>Metazoa</taxon>
        <taxon>Chordata</taxon>
        <taxon>Craniata</taxon>
        <taxon>Vertebrata</taxon>
        <taxon>Euteleostomi</taxon>
        <taxon>Actinopterygii</taxon>
        <taxon>Neopterygii</taxon>
        <taxon>Teleostei</taxon>
        <taxon>Ostariophysi</taxon>
        <taxon>Cypriniformes</taxon>
        <taxon>Danionidae</taxon>
        <taxon>Danioninae</taxon>
        <taxon>Danionella</taxon>
    </lineage>
</organism>
<keyword evidence="5 8" id="KW-0720">Serine protease</keyword>
<evidence type="ECO:0000256" key="5">
    <source>
        <dbReference type="ARBA" id="ARBA00022825"/>
    </source>
</evidence>
<dbReference type="CDD" id="cd00190">
    <property type="entry name" value="Tryp_SPc"/>
    <property type="match status" value="1"/>
</dbReference>
<gene>
    <name evidence="11" type="ORF">DNTS_016198</name>
</gene>
<evidence type="ECO:0000256" key="8">
    <source>
        <dbReference type="RuleBase" id="RU363034"/>
    </source>
</evidence>
<evidence type="ECO:0000313" key="11">
    <source>
        <dbReference type="EMBL" id="TRY83443.1"/>
    </source>
</evidence>
<evidence type="ECO:0000256" key="2">
    <source>
        <dbReference type="ARBA" id="ARBA00022729"/>
    </source>
</evidence>
<dbReference type="InterPro" id="IPR036047">
    <property type="entry name" value="F-box-like_dom_sf"/>
</dbReference>
<dbReference type="SMART" id="SM00367">
    <property type="entry name" value="LRR_CC"/>
    <property type="match status" value="11"/>
</dbReference>
<dbReference type="Pfam" id="PF25372">
    <property type="entry name" value="DUF7885"/>
    <property type="match status" value="2"/>
</dbReference>
<dbReference type="InterPro" id="IPR018114">
    <property type="entry name" value="TRYPSIN_HIS"/>
</dbReference>
<evidence type="ECO:0000259" key="10">
    <source>
        <dbReference type="PROSITE" id="PS50240"/>
    </source>
</evidence>
<evidence type="ECO:0000256" key="6">
    <source>
        <dbReference type="ARBA" id="ARBA00023157"/>
    </source>
</evidence>
<dbReference type="SUPFAM" id="SSF52047">
    <property type="entry name" value="RNI-like"/>
    <property type="match status" value="1"/>
</dbReference>
<dbReference type="AlphaFoldDB" id="A0A553Q0J1"/>
<dbReference type="FunFam" id="2.40.10.10:FF:000068">
    <property type="entry name" value="transmembrane protease serine 2"/>
    <property type="match status" value="1"/>
</dbReference>
<dbReference type="InterPro" id="IPR032675">
    <property type="entry name" value="LRR_dom_sf"/>
</dbReference>
<keyword evidence="4 8" id="KW-0378">Hydrolase</keyword>
<feature type="domain" description="Peptidase S1" evidence="10">
    <location>
        <begin position="1005"/>
        <end position="1204"/>
    </location>
</feature>
<keyword evidence="2" id="KW-0732">Signal</keyword>
<dbReference type="Gene3D" id="1.20.1280.50">
    <property type="match status" value="1"/>
</dbReference>
<evidence type="ECO:0000313" key="12">
    <source>
        <dbReference type="Proteomes" id="UP000316079"/>
    </source>
</evidence>
<dbReference type="OrthoDB" id="61560at2759"/>
<dbReference type="InterPro" id="IPR043504">
    <property type="entry name" value="Peptidase_S1_PA_chymotrypsin"/>
</dbReference>
<dbReference type="Proteomes" id="UP000316079">
    <property type="component" value="Unassembled WGS sequence"/>
</dbReference>
<dbReference type="PROSITE" id="PS00134">
    <property type="entry name" value="TRYPSIN_HIS"/>
    <property type="match status" value="3"/>
</dbReference>
<comment type="caution">
    <text evidence="11">The sequence shown here is derived from an EMBL/GenBank/DDBJ whole genome shotgun (WGS) entry which is preliminary data.</text>
</comment>
<dbReference type="Pfam" id="PF00089">
    <property type="entry name" value="Trypsin"/>
    <property type="match status" value="3"/>
</dbReference>
<dbReference type="Gene3D" id="2.40.10.10">
    <property type="entry name" value="Trypsin-like serine proteases"/>
    <property type="match status" value="3"/>
</dbReference>
<sequence length="1215" mass="136948">MTPLQESVFRDYIHKHSLPQIYKALLAGLCISCPEDPLHFIEQKIKSILEEQDLDMHVFIDKDKQIFSLAGRFVYEIFGDSDDSLNAIHLFEKAYTYYRSSLTKMSFRGWRFFIWMKKVKAAKLLERLKEARIYHNQRKIKLAFVKWRSWVRFYKQRQKDAARKLQKVQESLHCRNLIKAWRHVVCDAKRSRDYFKRVERGLQEGQISEGDGQDKLSLLPKKLYLKIFQSLGVRDLLKCSHVCHCWKAIAQTSSLWTEMDFSPESSWISDHVVERILRLHRVFVTSLNLRACTSIQNPTFIRIRRNHADDFRGVSLSPKSQSGLHLYHKFHFKSPVKITDDGFRSIAEICNTLQQISLNDLPNLTDTSVQVLQSKFHNLRLISLLNSPCLSDAAFKTICKSITLTKLQMRGNNKITDSSLKSLCRSCVRLSELRVSKCPHITDASLKSLGALPKLCKLNISGSVKVTDMGILYVTEGPSAVQLQHLDLSYCPRVTDLSLRKITQKCSTLTQLSLCFCESLTDNGFESLEAWPSLVSLDITGCKIQDYGLAALGACPSLRQLTAAGCLCLTDTGIKCPHLELLDVSHCVELSDKAIKALSFFCRTTSIVRIAGCPKMTDTAVKYLTRAGHFLRELDVSGCPLLTDSSATFLHSSCLHLRSISMLYCKNISREQTLSEPQPGKNLKMWKETCVALLLLICVELCGRPDPTLNPRIIGGQNVTQGAWPWMASLHKRHHHICGGSLITKQWVLTAAHCVNGETASKLTVYLGLWKQEEIGDRVAHKVSSIHIYGDAYIDPHDDIALLHLSTAVNFTRTPNIKPMCLADEGSSFPANISSWVIGWGAIRINIIRGRTGTTIEPVWLPDSDPLQEVEVKVYSYQKCKNYCLNFSAKMMCTGTATGRKSTENGDSGGPLMSKNESVWVQSGVIKGGFVDCTEPGPISFYTRVSEYKSWIKNITTRDTDEQTLTELTHQEKNLKMWKETCVALLLLICVELCGRPDPTLNPRIRGGQNATQGAWPWMASLHKRRHICGGSLITKQWVLTAAHCVNGTKASDLTVYLGLWKQAELRSGVAYKRLKLILNTFPTIKRDTDEQTFTELTHQEKNLKMWKETCVALLLLICVERSLSDYSKICGRPDPTLTGRIRGGQNATQGAWPWMASLHKTRHICGGSLITKQWVLTAAHCVNGTKASDLTVYLGLWKQAELRSGVAYKVSSIH</sequence>
<evidence type="ECO:0000256" key="7">
    <source>
        <dbReference type="ARBA" id="ARBA00023180"/>
    </source>
</evidence>
<keyword evidence="7" id="KW-0325">Glycoprotein</keyword>
<dbReference type="PROSITE" id="PS00135">
    <property type="entry name" value="TRYPSIN_SER"/>
    <property type="match status" value="1"/>
</dbReference>
<dbReference type="SUPFAM" id="SSF47391">
    <property type="entry name" value="Dimerization-anchoring domain of cAMP-dependent PK regulatory subunit"/>
    <property type="match status" value="1"/>
</dbReference>
<feature type="domain" description="Peptidase S1" evidence="10">
    <location>
        <begin position="713"/>
        <end position="957"/>
    </location>
</feature>
<name>A0A553Q0J1_9TELE</name>